<accession>A0A644Y144</accession>
<dbReference type="InterPro" id="IPR008995">
    <property type="entry name" value="Mo/tungstate-bd_C_term_dom"/>
</dbReference>
<dbReference type="InterPro" id="IPR050093">
    <property type="entry name" value="ABC_SmlMolc_Importer"/>
</dbReference>
<sequence length="338" mass="38036">MAYIEFRNIRKSYDGENLVLKDLNLQINEGDLVTLLGPSGCGKSTLLRSLAGFESIDGGSIHINGQDVTDLPPGKRNIGMVFQQYSLFPNMNVAENIAFGLKMQKMNQSVIMEKVARIIELVDLSGKENHYPAQLSGGQKQRVALARAIVTEPKVLLLDEPLSAIDALLRKNLQKQIRRIQKALHITTIFVTHDQDEAMLMSDVIHVMASGKIEQSGTPTEIYTHPETQFVASFIGNYKLLDSSDFEKLTQRKTQASQVAIRPEAIEYFKDPQPQTEEHLYFKGKVVDETISGNILSYVIQTDQGVALRADHLYRTFNLLNKGEQVFLKVEKRNILEF</sequence>
<protein>
    <submittedName>
        <fullName evidence="5">Vitamin B12 import ATP-binding protein BtuD</fullName>
    </submittedName>
</protein>
<dbReference type="PROSITE" id="PS00211">
    <property type="entry name" value="ABC_TRANSPORTER_1"/>
    <property type="match status" value="1"/>
</dbReference>
<dbReference type="SUPFAM" id="SSF52540">
    <property type="entry name" value="P-loop containing nucleoside triphosphate hydrolases"/>
    <property type="match status" value="1"/>
</dbReference>
<evidence type="ECO:0000313" key="5">
    <source>
        <dbReference type="EMBL" id="MPM22079.1"/>
    </source>
</evidence>
<organism evidence="5">
    <name type="scientific">bioreactor metagenome</name>
    <dbReference type="NCBI Taxonomy" id="1076179"/>
    <lineage>
        <taxon>unclassified sequences</taxon>
        <taxon>metagenomes</taxon>
        <taxon>ecological metagenomes</taxon>
    </lineage>
</organism>
<dbReference type="GO" id="GO:0022857">
    <property type="term" value="F:transmembrane transporter activity"/>
    <property type="evidence" value="ECO:0007669"/>
    <property type="project" value="InterPro"/>
</dbReference>
<dbReference type="InterPro" id="IPR013611">
    <property type="entry name" value="Transp-assoc_OB_typ2"/>
</dbReference>
<dbReference type="InterPro" id="IPR017871">
    <property type="entry name" value="ABC_transporter-like_CS"/>
</dbReference>
<evidence type="ECO:0000259" key="4">
    <source>
        <dbReference type="PROSITE" id="PS50893"/>
    </source>
</evidence>
<dbReference type="InterPro" id="IPR003439">
    <property type="entry name" value="ABC_transporter-like_ATP-bd"/>
</dbReference>
<evidence type="ECO:0000256" key="2">
    <source>
        <dbReference type="ARBA" id="ARBA00022741"/>
    </source>
</evidence>
<dbReference type="PANTHER" id="PTHR42781">
    <property type="entry name" value="SPERMIDINE/PUTRESCINE IMPORT ATP-BINDING PROTEIN POTA"/>
    <property type="match status" value="1"/>
</dbReference>
<name>A0A644Y144_9ZZZZ</name>
<dbReference type="GO" id="GO:0005524">
    <property type="term" value="F:ATP binding"/>
    <property type="evidence" value="ECO:0007669"/>
    <property type="project" value="UniProtKB-KW"/>
</dbReference>
<proteinExistence type="predicted"/>
<dbReference type="FunFam" id="3.40.50.300:FF:000042">
    <property type="entry name" value="Maltose/maltodextrin ABC transporter, ATP-binding protein"/>
    <property type="match status" value="1"/>
</dbReference>
<reference evidence="5" key="1">
    <citation type="submission" date="2019-08" db="EMBL/GenBank/DDBJ databases">
        <authorList>
            <person name="Kucharzyk K."/>
            <person name="Murdoch R.W."/>
            <person name="Higgins S."/>
            <person name="Loffler F."/>
        </authorList>
    </citation>
    <scope>NUCLEOTIDE SEQUENCE</scope>
</reference>
<keyword evidence="2" id="KW-0547">Nucleotide-binding</keyword>
<comment type="caution">
    <text evidence="5">The sequence shown here is derived from an EMBL/GenBank/DDBJ whole genome shotgun (WGS) entry which is preliminary data.</text>
</comment>
<dbReference type="GO" id="GO:0016887">
    <property type="term" value="F:ATP hydrolysis activity"/>
    <property type="evidence" value="ECO:0007669"/>
    <property type="project" value="InterPro"/>
</dbReference>
<dbReference type="InterPro" id="IPR027417">
    <property type="entry name" value="P-loop_NTPase"/>
</dbReference>
<evidence type="ECO:0000256" key="3">
    <source>
        <dbReference type="ARBA" id="ARBA00022840"/>
    </source>
</evidence>
<dbReference type="PANTHER" id="PTHR42781:SF4">
    <property type="entry name" value="SPERMIDINE_PUTRESCINE IMPORT ATP-BINDING PROTEIN POTA"/>
    <property type="match status" value="1"/>
</dbReference>
<dbReference type="PROSITE" id="PS50893">
    <property type="entry name" value="ABC_TRANSPORTER_2"/>
    <property type="match status" value="1"/>
</dbReference>
<dbReference type="EMBL" id="VSSQ01003730">
    <property type="protein sequence ID" value="MPM22079.1"/>
    <property type="molecule type" value="Genomic_DNA"/>
</dbReference>
<dbReference type="Pfam" id="PF08402">
    <property type="entry name" value="TOBE_2"/>
    <property type="match status" value="1"/>
</dbReference>
<dbReference type="AlphaFoldDB" id="A0A644Y144"/>
<dbReference type="SUPFAM" id="SSF50331">
    <property type="entry name" value="MOP-like"/>
    <property type="match status" value="1"/>
</dbReference>
<dbReference type="Pfam" id="PF00005">
    <property type="entry name" value="ABC_tran"/>
    <property type="match status" value="1"/>
</dbReference>
<evidence type="ECO:0000256" key="1">
    <source>
        <dbReference type="ARBA" id="ARBA00022448"/>
    </source>
</evidence>
<keyword evidence="3 5" id="KW-0067">ATP-binding</keyword>
<dbReference type="SMART" id="SM00382">
    <property type="entry name" value="AAA"/>
    <property type="match status" value="1"/>
</dbReference>
<dbReference type="GO" id="GO:0043190">
    <property type="term" value="C:ATP-binding cassette (ABC) transporter complex"/>
    <property type="evidence" value="ECO:0007669"/>
    <property type="project" value="InterPro"/>
</dbReference>
<feature type="domain" description="ABC transporter" evidence="4">
    <location>
        <begin position="4"/>
        <end position="235"/>
    </location>
</feature>
<gene>
    <name evidence="5" type="primary">btuD_153</name>
    <name evidence="5" type="ORF">SDC9_68529</name>
</gene>
<dbReference type="Gene3D" id="3.40.50.300">
    <property type="entry name" value="P-loop containing nucleotide triphosphate hydrolases"/>
    <property type="match status" value="1"/>
</dbReference>
<dbReference type="InterPro" id="IPR003593">
    <property type="entry name" value="AAA+_ATPase"/>
</dbReference>
<keyword evidence="1" id="KW-0813">Transport</keyword>